<keyword evidence="3 4" id="KW-0067">ATP-binding</keyword>
<feature type="binding site" evidence="4">
    <location>
        <begin position="719"/>
        <end position="726"/>
    </location>
    <ligand>
        <name>ATP</name>
        <dbReference type="ChEBI" id="CHEBI:30616"/>
    </ligand>
</feature>
<dbReference type="Pfam" id="PF00498">
    <property type="entry name" value="FHA"/>
    <property type="match status" value="1"/>
</dbReference>
<feature type="transmembrane region" description="Helical" evidence="5">
    <location>
        <begin position="270"/>
        <end position="292"/>
    </location>
</feature>
<dbReference type="PATRIC" id="fig|49338.4.peg.5460"/>
<dbReference type="PANTHER" id="PTHR22683:SF1">
    <property type="entry name" value="TYPE VII SECRETION SYSTEM PROTEIN ESSC"/>
    <property type="match status" value="1"/>
</dbReference>
<reference evidence="8" key="1">
    <citation type="submission" date="2014-07" db="EMBL/GenBank/DDBJ databases">
        <authorList>
            <person name="Hornung V.Bastian."/>
        </authorList>
    </citation>
    <scope>NUCLEOTIDE SEQUENCE</scope>
    <source>
        <strain evidence="8">PCE-S</strain>
    </source>
</reference>
<evidence type="ECO:0000259" key="7">
    <source>
        <dbReference type="PROSITE" id="PS50901"/>
    </source>
</evidence>
<evidence type="ECO:0000256" key="4">
    <source>
        <dbReference type="PROSITE-ProRule" id="PRU00289"/>
    </source>
</evidence>
<dbReference type="GO" id="GO:0005524">
    <property type="term" value="F:ATP binding"/>
    <property type="evidence" value="ECO:0007669"/>
    <property type="project" value="UniProtKB-UniRule"/>
</dbReference>
<evidence type="ECO:0000256" key="3">
    <source>
        <dbReference type="ARBA" id="ARBA00022840"/>
    </source>
</evidence>
<dbReference type="PROSITE" id="PS50901">
    <property type="entry name" value="FTSK"/>
    <property type="match status" value="2"/>
</dbReference>
<name>A0A098BAQ0_DESHA</name>
<keyword evidence="2 4" id="KW-0547">Nucleotide-binding</keyword>
<accession>A0A098BAQ0</accession>
<dbReference type="InterPro" id="IPR023839">
    <property type="entry name" value="Firmicutes_EssC_C"/>
</dbReference>
<dbReference type="CDD" id="cd01127">
    <property type="entry name" value="TrwB_TraG_TraD_VirD4"/>
    <property type="match status" value="1"/>
</dbReference>
<proteinExistence type="predicted"/>
<feature type="domain" description="FtsK" evidence="7">
    <location>
        <begin position="1044"/>
        <end position="1227"/>
    </location>
</feature>
<dbReference type="SUPFAM" id="SSF49879">
    <property type="entry name" value="SMAD/FHA domain"/>
    <property type="match status" value="1"/>
</dbReference>
<organism evidence="8">
    <name type="scientific">Desulfitobacterium hafniense</name>
    <name type="common">Desulfitobacterium frappieri</name>
    <dbReference type="NCBI Taxonomy" id="49338"/>
    <lineage>
        <taxon>Bacteria</taxon>
        <taxon>Bacillati</taxon>
        <taxon>Bacillota</taxon>
        <taxon>Clostridia</taxon>
        <taxon>Eubacteriales</taxon>
        <taxon>Desulfitobacteriaceae</taxon>
        <taxon>Desulfitobacterium</taxon>
    </lineage>
</organism>
<dbReference type="CDD" id="cd00060">
    <property type="entry name" value="FHA"/>
    <property type="match status" value="1"/>
</dbReference>
<dbReference type="GO" id="GO:0003677">
    <property type="term" value="F:DNA binding"/>
    <property type="evidence" value="ECO:0007669"/>
    <property type="project" value="InterPro"/>
</dbReference>
<keyword evidence="5" id="KW-0812">Transmembrane</keyword>
<dbReference type="SUPFAM" id="SSF52540">
    <property type="entry name" value="P-loop containing nucleoside triphosphate hydrolases"/>
    <property type="match status" value="2"/>
</dbReference>
<dbReference type="InterPro" id="IPR002543">
    <property type="entry name" value="FtsK_dom"/>
</dbReference>
<feature type="binding site" evidence="4">
    <location>
        <begin position="1061"/>
        <end position="1068"/>
    </location>
    <ligand>
        <name>ATP</name>
        <dbReference type="ChEBI" id="CHEBI:30616"/>
    </ligand>
</feature>
<feature type="transmembrane region" description="Helical" evidence="5">
    <location>
        <begin position="304"/>
        <end position="324"/>
    </location>
</feature>
<evidence type="ECO:0000313" key="8">
    <source>
        <dbReference type="EMBL" id="CDX04961.1"/>
    </source>
</evidence>
<evidence type="ECO:0000259" key="6">
    <source>
        <dbReference type="PROSITE" id="PS50006"/>
    </source>
</evidence>
<dbReference type="RefSeq" id="WP_208926621.1">
    <property type="nucleotide sequence ID" value="NZ_LK996017.1"/>
</dbReference>
<dbReference type="InterPro" id="IPR050206">
    <property type="entry name" value="FtsK/SpoIIIE/SftA"/>
</dbReference>
<dbReference type="NCBIfam" id="TIGR03928">
    <property type="entry name" value="T7_EssCb_Firm"/>
    <property type="match status" value="1"/>
</dbReference>
<dbReference type="InterPro" id="IPR027417">
    <property type="entry name" value="P-loop_NTPase"/>
</dbReference>
<keyword evidence="5" id="KW-0472">Membrane</keyword>
<gene>
    <name evidence="8" type="ORF">DPCES_5075</name>
</gene>
<dbReference type="PANTHER" id="PTHR22683">
    <property type="entry name" value="SPORULATION PROTEIN RELATED"/>
    <property type="match status" value="1"/>
</dbReference>
<dbReference type="PROSITE" id="PS50006">
    <property type="entry name" value="FHA_DOMAIN"/>
    <property type="match status" value="1"/>
</dbReference>
<evidence type="ECO:0000256" key="2">
    <source>
        <dbReference type="ARBA" id="ARBA00022741"/>
    </source>
</evidence>
<sequence>MKLTILSQQEYNSIILPEKYAGHYWVRSRNAVGKMTDIVVVEASRSVESGDASQWMLKSNRRFNILDKNNNVVQSIPLNPRELYRIQSADRSLKYVLYTEPLSDDRKRYCGYELVNSQATLTIGRNPDNNIIYSSNFVSGNHAELIISQHSITVRDLGSVNNTYVNSKAVKEKTLNNGDVIYVMGLQIVAAGRYVFLNNPDGNVRIQSGELHEYHAPPIPMTPDDYEEDDYEDIPDDYYYRAPRFKHDVDTFKLKLDAPPSNQNNDEVPMMMIIGPSMTMGMASLAIGGYAVSNAMGRGDITSAIPSIVMSLSMLLGTFMWPLITKTYQRRLGKRKEARRQETYKIYLSQMEELIARETRRQEQILRDNDVNTAIYVSRILAPTPQIWERTQKHTDFLSLRLGYGNLPLKANIQYSERRFTVEQDNLTEAMYQFGEQRRWLSDVPVCLTLVERFISGVYCDRNYLFSYAKSLILQIVALHSYDEVKLVLLYDERDAREFDFVRWLPHTLNNERTVRYIATNFDETKELSSTLDAIIEYRKELSESKLEDESPYFVIICLDKELASKTECVRRIQEHKENLKFSVLSMFERLKDLPKECSAVVELCGGSKGSLTLINDVSDLPIPFNTDAPQQIDIRRITSILANTVVDISGSSFILPKKYTFFEMLDIGIIEHLNIADNWSANDPTKSLAATVGIDKYGEAFKLDLHERAHGPHGLVAGMTGSGKSEFIIAYILSMAVNFHPYEVAFILIDYKGGGMAKSFENIPHTAGVITNLDGNGIKRSLASMRSELHRRERIFRDTSQQNNVSNIDIYKYQKLYRDGKVSEPLPHLFIISDEFAELKKEQPDFMTELTSTARVGRSLGVHLILATQKPGGVVDDQIRSNSRFRICLKVQDNGDSMEMLGRSEAAALVDTGRFYLQVGYNELFEIGQSAWAGAPYYPSTKVIKDRDDAVAVINTNGRVIAEANIDRFAMIKDPPKQLDVITKYISRISEDERIKRWKMWLDPIPDLIYVDKLAEKYSQSKSNGFVLKPIVGEFDDPAHQLQDLLRVPITSDGNVIIYGSAGNGKAMFVEAMCYSLINEHSPQEVNIYMLDFGAETLTAFSEAPHVGDVILSYETEKVNNLFKLMLGKLDTRKKLLSQLGGDLLQYNAQAEKPEPNFVVVINNYAAFAELFEDKLGEISYLTREGTKYGIYFVLSCTGVNNVRFSLLQNFKCLYCLQLNNTDDYSTVVGKTEGMFPEKFKGRGMFRRDKDNLLEFQVASITKEASPYRFIREHANRTAKKYSGSSAAGVPILPEKVTEKFLSSYLEGSNLSRIPIGVEKETLEIAYYSFAKSPVNLVLAVNQEWQGFTDAISLLVANRCGATTMIFAPTGKSLLQSNNEKLQVCTDIDSCVQAVRKIFSIVLTRNNEYKDKLAEGESPPQFEPVFVMIQSMSLLKTMLERYKPADNIVKEAGDDTPLNRLQLAMEKCDKAYNVHFVVAESLNSLTPFTVESWYKAHINGNNGIWVGSGISTQYRLTISKKPQDCSSELEADFGFIINNAAATHVKFLQ</sequence>
<keyword evidence="5" id="KW-1133">Transmembrane helix</keyword>
<dbReference type="Gene3D" id="2.60.200.20">
    <property type="match status" value="1"/>
</dbReference>
<evidence type="ECO:0000256" key="1">
    <source>
        <dbReference type="ARBA" id="ARBA00022737"/>
    </source>
</evidence>
<dbReference type="Pfam" id="PF01580">
    <property type="entry name" value="FtsK_SpoIIIE"/>
    <property type="match status" value="2"/>
</dbReference>
<dbReference type="GO" id="GO:0016020">
    <property type="term" value="C:membrane"/>
    <property type="evidence" value="ECO:0007669"/>
    <property type="project" value="UniProtKB-SubCell"/>
</dbReference>
<evidence type="ECO:0000256" key="5">
    <source>
        <dbReference type="SAM" id="Phobius"/>
    </source>
</evidence>
<dbReference type="EMBL" id="LK996017">
    <property type="protein sequence ID" value="CDX04961.1"/>
    <property type="molecule type" value="Genomic_DNA"/>
</dbReference>
<dbReference type="InterPro" id="IPR008984">
    <property type="entry name" value="SMAD_FHA_dom_sf"/>
</dbReference>
<feature type="domain" description="FHA" evidence="6">
    <location>
        <begin position="121"/>
        <end position="170"/>
    </location>
</feature>
<dbReference type="SMART" id="SM00240">
    <property type="entry name" value="FHA"/>
    <property type="match status" value="1"/>
</dbReference>
<keyword evidence="1" id="KW-0677">Repeat</keyword>
<protein>
    <submittedName>
        <fullName evidence="8">Ftsk domain-containing protein YukB</fullName>
    </submittedName>
</protein>
<dbReference type="Gene3D" id="3.40.50.300">
    <property type="entry name" value="P-loop containing nucleotide triphosphate hydrolases"/>
    <property type="match status" value="2"/>
</dbReference>
<feature type="domain" description="FtsK" evidence="7">
    <location>
        <begin position="699"/>
        <end position="899"/>
    </location>
</feature>
<dbReference type="InterPro" id="IPR000253">
    <property type="entry name" value="FHA_dom"/>
</dbReference>